<evidence type="ECO:0000256" key="1">
    <source>
        <dbReference type="SAM" id="Phobius"/>
    </source>
</evidence>
<protein>
    <submittedName>
        <fullName evidence="2">Uncharacterized protein</fullName>
    </submittedName>
</protein>
<dbReference type="Proteomes" id="UP001222027">
    <property type="component" value="Unassembled WGS sequence"/>
</dbReference>
<dbReference type="EMBL" id="JAQQAF010000005">
    <property type="protein sequence ID" value="KAJ8485552.1"/>
    <property type="molecule type" value="Genomic_DNA"/>
</dbReference>
<dbReference type="AlphaFoldDB" id="A0AAV8QTF2"/>
<reference evidence="2 3" key="1">
    <citation type="submission" date="2022-12" db="EMBL/GenBank/DDBJ databases">
        <title>Chromosome-scale assembly of the Ensete ventricosum genome.</title>
        <authorList>
            <person name="Dussert Y."/>
            <person name="Stocks J."/>
            <person name="Wendawek A."/>
            <person name="Woldeyes F."/>
            <person name="Nichols R.A."/>
            <person name="Borrell J.S."/>
        </authorList>
    </citation>
    <scope>NUCLEOTIDE SEQUENCE [LARGE SCALE GENOMIC DNA]</scope>
    <source>
        <strain evidence="3">cv. Maze</strain>
        <tissue evidence="2">Seeds</tissue>
    </source>
</reference>
<evidence type="ECO:0000313" key="2">
    <source>
        <dbReference type="EMBL" id="KAJ8485552.1"/>
    </source>
</evidence>
<organism evidence="2 3">
    <name type="scientific">Ensete ventricosum</name>
    <name type="common">Abyssinian banana</name>
    <name type="synonym">Musa ensete</name>
    <dbReference type="NCBI Taxonomy" id="4639"/>
    <lineage>
        <taxon>Eukaryota</taxon>
        <taxon>Viridiplantae</taxon>
        <taxon>Streptophyta</taxon>
        <taxon>Embryophyta</taxon>
        <taxon>Tracheophyta</taxon>
        <taxon>Spermatophyta</taxon>
        <taxon>Magnoliopsida</taxon>
        <taxon>Liliopsida</taxon>
        <taxon>Zingiberales</taxon>
        <taxon>Musaceae</taxon>
        <taxon>Ensete</taxon>
    </lineage>
</organism>
<evidence type="ECO:0000313" key="3">
    <source>
        <dbReference type="Proteomes" id="UP001222027"/>
    </source>
</evidence>
<proteinExistence type="predicted"/>
<keyword evidence="1" id="KW-0472">Membrane</keyword>
<sequence>MTFHLALSMYPSVVGEVASLRDRVKRIIHRPYLPPPVRPSRSVQTQTRTAFIPLIRGNEKPKIRKKKKREKISFLLLALVFAMETLRGLRVPPLLSGFGFSDL</sequence>
<keyword evidence="1" id="KW-0812">Transmembrane</keyword>
<feature type="transmembrane region" description="Helical" evidence="1">
    <location>
        <begin position="72"/>
        <end position="89"/>
    </location>
</feature>
<keyword evidence="3" id="KW-1185">Reference proteome</keyword>
<keyword evidence="1" id="KW-1133">Transmembrane helix</keyword>
<accession>A0AAV8QTF2</accession>
<name>A0AAV8QTF2_ENSVE</name>
<comment type="caution">
    <text evidence="2">The sequence shown here is derived from an EMBL/GenBank/DDBJ whole genome shotgun (WGS) entry which is preliminary data.</text>
</comment>
<gene>
    <name evidence="2" type="ORF">OPV22_018037</name>
</gene>